<gene>
    <name evidence="3" type="primary">spoIIGA</name>
    <name evidence="3" type="ORF">MFMK1_001830</name>
</gene>
<dbReference type="RefSeq" id="WP_366924829.1">
    <property type="nucleotide sequence ID" value="NZ_CP121694.1"/>
</dbReference>
<dbReference type="GO" id="GO:0030436">
    <property type="term" value="P:asexual sporulation"/>
    <property type="evidence" value="ECO:0007669"/>
    <property type="project" value="InterPro"/>
</dbReference>
<dbReference type="NCBIfam" id="TIGR02854">
    <property type="entry name" value="spore_II_GA"/>
    <property type="match status" value="1"/>
</dbReference>
<feature type="transmembrane region" description="Helical" evidence="2">
    <location>
        <begin position="40"/>
        <end position="59"/>
    </location>
</feature>
<feature type="transmembrane region" description="Helical" evidence="2">
    <location>
        <begin position="71"/>
        <end position="89"/>
    </location>
</feature>
<feature type="transmembrane region" description="Helical" evidence="2">
    <location>
        <begin position="96"/>
        <end position="120"/>
    </location>
</feature>
<dbReference type="GO" id="GO:0004190">
    <property type="term" value="F:aspartic-type endopeptidase activity"/>
    <property type="evidence" value="ECO:0007669"/>
    <property type="project" value="InterPro"/>
</dbReference>
<proteinExistence type="predicted"/>
<feature type="active site" evidence="1">
    <location>
        <position position="192"/>
    </location>
</feature>
<keyword evidence="2" id="KW-1133">Transmembrane helix</keyword>
<keyword evidence="4" id="KW-1185">Reference proteome</keyword>
<accession>A0AAU0UQ82</accession>
<protein>
    <submittedName>
        <fullName evidence="3">Sigma-E processing peptidase SpoIIGA</fullName>
    </submittedName>
</protein>
<dbReference type="InterPro" id="IPR005081">
    <property type="entry name" value="SpoIIGA"/>
</dbReference>
<sequence length="314" mass="35033">MVQGDVVYLDIVFMINLVMDYVILWTTAKFAHVRSSAARLFAGAVIGALASLLLFYLLYMVPGVVVSTFKLFLLKMLISLVMAATAFPFRDMRKFFGVILNLYLVAFAMGGAMIGSIYLFQNNPAAYSTMNGLIVFLVNVHFSWLAAAIAVAILLARWGRNFVRKNLLRAMLQVPVVVRFGDKRLALKALVDTGNSLKDPLTQKPVMIAEYGALKELLPESFKVAFEKGPENLEEMIKGLQTDVNWGFRVRMIPFSSIGQQKGMLLGLRPDDLVIVTDDSYIKVRDVVVAVYRHRLSSKGEYRALLHPDLLDAA</sequence>
<name>A0AAU0UQ82_9FIRM</name>
<dbReference type="Pfam" id="PF03419">
    <property type="entry name" value="Peptidase_U4"/>
    <property type="match status" value="1"/>
</dbReference>
<evidence type="ECO:0000256" key="2">
    <source>
        <dbReference type="SAM" id="Phobius"/>
    </source>
</evidence>
<dbReference type="EMBL" id="CP121694">
    <property type="protein sequence ID" value="WRO22009.1"/>
    <property type="molecule type" value="Genomic_DNA"/>
</dbReference>
<dbReference type="KEGG" id="dbc:MFMK1_001830"/>
<reference evidence="3 4" key="1">
    <citation type="submission" date="2023-04" db="EMBL/GenBank/DDBJ databases">
        <authorList>
            <person name="Hsu D."/>
        </authorList>
    </citation>
    <scope>NUCLEOTIDE SEQUENCE [LARGE SCALE GENOMIC DNA]</scope>
    <source>
        <strain evidence="3 4">MK1</strain>
    </source>
</reference>
<dbReference type="GO" id="GO:0006508">
    <property type="term" value="P:proteolysis"/>
    <property type="evidence" value="ECO:0007669"/>
    <property type="project" value="InterPro"/>
</dbReference>
<dbReference type="PIRSF" id="PIRSF018571">
    <property type="entry name" value="SpoIIGA"/>
    <property type="match status" value="1"/>
</dbReference>
<feature type="transmembrane region" description="Helical" evidence="2">
    <location>
        <begin position="132"/>
        <end position="156"/>
    </location>
</feature>
<dbReference type="AlphaFoldDB" id="A0AAU0UQ82"/>
<feature type="transmembrane region" description="Helical" evidence="2">
    <location>
        <begin position="6"/>
        <end position="28"/>
    </location>
</feature>
<evidence type="ECO:0000313" key="4">
    <source>
        <dbReference type="Proteomes" id="UP001329915"/>
    </source>
</evidence>
<keyword evidence="2" id="KW-0812">Transmembrane</keyword>
<evidence type="ECO:0000256" key="1">
    <source>
        <dbReference type="PIRSR" id="PIRSR018571-1"/>
    </source>
</evidence>
<keyword evidence="2" id="KW-0472">Membrane</keyword>
<evidence type="ECO:0000313" key="3">
    <source>
        <dbReference type="EMBL" id="WRO22009.1"/>
    </source>
</evidence>
<organism evidence="3 4">
    <name type="scientific">Metallumcola ferriviriculae</name>
    <dbReference type="NCBI Taxonomy" id="3039180"/>
    <lineage>
        <taxon>Bacteria</taxon>
        <taxon>Bacillati</taxon>
        <taxon>Bacillota</taxon>
        <taxon>Clostridia</taxon>
        <taxon>Neomoorellales</taxon>
        <taxon>Desulfitibacteraceae</taxon>
        <taxon>Metallumcola</taxon>
    </lineage>
</organism>
<dbReference type="Proteomes" id="UP001329915">
    <property type="component" value="Chromosome"/>
</dbReference>